<name>A0A133UN06_9EURY</name>
<keyword evidence="1" id="KW-0472">Membrane</keyword>
<dbReference type="AlphaFoldDB" id="A0A133UN06"/>
<dbReference type="EMBL" id="LHXQ01000001">
    <property type="protein sequence ID" value="KXA95604.1"/>
    <property type="molecule type" value="Genomic_DNA"/>
</dbReference>
<accession>A0A133UN06</accession>
<dbReference type="Proteomes" id="UP000070155">
    <property type="component" value="Unassembled WGS sequence"/>
</dbReference>
<reference evidence="2 3" key="1">
    <citation type="journal article" date="2016" name="Sci. Rep.">
        <title>Metabolic traits of an uncultured archaeal lineage -MSBL1- from brine pools of the Red Sea.</title>
        <authorList>
            <person name="Mwirichia R."/>
            <person name="Alam I."/>
            <person name="Rashid M."/>
            <person name="Vinu M."/>
            <person name="Ba-Alawi W."/>
            <person name="Anthony Kamau A."/>
            <person name="Kamanda Ngugi D."/>
            <person name="Goker M."/>
            <person name="Klenk H.P."/>
            <person name="Bajic V."/>
            <person name="Stingl U."/>
        </authorList>
    </citation>
    <scope>NUCLEOTIDE SEQUENCE [LARGE SCALE GENOMIC DNA]</scope>
    <source>
        <strain evidence="2">SCGC-AAA259I07</strain>
    </source>
</reference>
<comment type="caution">
    <text evidence="2">The sequence shown here is derived from an EMBL/GenBank/DDBJ whole genome shotgun (WGS) entry which is preliminary data.</text>
</comment>
<gene>
    <name evidence="2" type="ORF">AKJ36_00235</name>
</gene>
<keyword evidence="3" id="KW-1185">Reference proteome</keyword>
<evidence type="ECO:0000256" key="1">
    <source>
        <dbReference type="SAM" id="Phobius"/>
    </source>
</evidence>
<evidence type="ECO:0000313" key="3">
    <source>
        <dbReference type="Proteomes" id="UP000070155"/>
    </source>
</evidence>
<evidence type="ECO:0000313" key="2">
    <source>
        <dbReference type="EMBL" id="KXA95604.1"/>
    </source>
</evidence>
<feature type="transmembrane region" description="Helical" evidence="1">
    <location>
        <begin position="32"/>
        <end position="52"/>
    </location>
</feature>
<protein>
    <submittedName>
        <fullName evidence="2">Uncharacterized protein</fullName>
    </submittedName>
</protein>
<sequence length="71" mass="8248">MKRIKKLKPVPVILGVIIVFLAMLSLRVESQVLRFQISDVAVFLTVLFFYALRGEDLETLERKVEEIEEKV</sequence>
<keyword evidence="1" id="KW-1133">Transmembrane helix</keyword>
<keyword evidence="1" id="KW-0812">Transmembrane</keyword>
<organism evidence="2 3">
    <name type="scientific">candidate division MSBL1 archaeon SCGC-AAA259I07</name>
    <dbReference type="NCBI Taxonomy" id="1698266"/>
    <lineage>
        <taxon>Archaea</taxon>
        <taxon>Methanobacteriati</taxon>
        <taxon>Methanobacteriota</taxon>
        <taxon>candidate division MSBL1</taxon>
    </lineage>
</organism>
<feature type="transmembrane region" description="Helical" evidence="1">
    <location>
        <begin position="7"/>
        <end position="26"/>
    </location>
</feature>
<proteinExistence type="predicted"/>